<comment type="caution">
    <text evidence="10">The sequence shown here is derived from an EMBL/GenBank/DDBJ whole genome shotgun (WGS) entry which is preliminary data.</text>
</comment>
<evidence type="ECO:0000256" key="2">
    <source>
        <dbReference type="ARBA" id="ARBA00022448"/>
    </source>
</evidence>
<keyword evidence="11" id="KW-1185">Reference proteome</keyword>
<name>A0A851GN99_9BACT</name>
<evidence type="ECO:0000256" key="6">
    <source>
        <dbReference type="ARBA" id="ARBA00023136"/>
    </source>
</evidence>
<comment type="subcellular location">
    <subcellularLocation>
        <location evidence="1">Membrane</location>
        <topology evidence="1">Multi-pass membrane protein</topology>
    </subcellularLocation>
</comment>
<dbReference type="Pfam" id="PF07885">
    <property type="entry name" value="Ion_trans_2"/>
    <property type="match status" value="1"/>
</dbReference>
<dbReference type="PANTHER" id="PTHR11003:SF334">
    <property type="entry name" value="FI03418P"/>
    <property type="match status" value="1"/>
</dbReference>
<keyword evidence="5" id="KW-0406">Ion transport</keyword>
<dbReference type="GO" id="GO:0022841">
    <property type="term" value="F:potassium ion leak channel activity"/>
    <property type="evidence" value="ECO:0007669"/>
    <property type="project" value="TreeGrafter"/>
</dbReference>
<keyword evidence="3 8" id="KW-0812">Transmembrane</keyword>
<evidence type="ECO:0000256" key="3">
    <source>
        <dbReference type="ARBA" id="ARBA00022692"/>
    </source>
</evidence>
<proteinExistence type="predicted"/>
<dbReference type="Proteomes" id="UP000557872">
    <property type="component" value="Unassembled WGS sequence"/>
</dbReference>
<feature type="transmembrane region" description="Helical" evidence="8">
    <location>
        <begin position="75"/>
        <end position="96"/>
    </location>
</feature>
<dbReference type="RefSeq" id="WP_178932154.1">
    <property type="nucleotide sequence ID" value="NZ_JACBAZ010000003.1"/>
</dbReference>
<dbReference type="EMBL" id="JACBAZ010000003">
    <property type="protein sequence ID" value="NWK55604.1"/>
    <property type="molecule type" value="Genomic_DNA"/>
</dbReference>
<evidence type="ECO:0000259" key="9">
    <source>
        <dbReference type="Pfam" id="PF07885"/>
    </source>
</evidence>
<gene>
    <name evidence="10" type="ORF">HW115_08270</name>
</gene>
<dbReference type="GO" id="GO:0030322">
    <property type="term" value="P:stabilization of membrane potential"/>
    <property type="evidence" value="ECO:0007669"/>
    <property type="project" value="TreeGrafter"/>
</dbReference>
<evidence type="ECO:0000256" key="1">
    <source>
        <dbReference type="ARBA" id="ARBA00004141"/>
    </source>
</evidence>
<evidence type="ECO:0000256" key="4">
    <source>
        <dbReference type="ARBA" id="ARBA00022989"/>
    </source>
</evidence>
<sequence length="104" mass="11295">MEVTFYFIHLFGVALIVLSPVLLFLLMIIILLGLFVGRIEKWRTSDAIYFAFITATTVGYGDLKPDQSISKMAAIVIALVGIVLTGIIVAVGLYSVDAALNSTR</sequence>
<dbReference type="InterPro" id="IPR003280">
    <property type="entry name" value="2pore_dom_K_chnl"/>
</dbReference>
<evidence type="ECO:0000256" key="5">
    <source>
        <dbReference type="ARBA" id="ARBA00023065"/>
    </source>
</evidence>
<dbReference type="SUPFAM" id="SSF81324">
    <property type="entry name" value="Voltage-gated potassium channels"/>
    <property type="match status" value="1"/>
</dbReference>
<dbReference type="Gene3D" id="1.10.287.70">
    <property type="match status" value="1"/>
</dbReference>
<dbReference type="PANTHER" id="PTHR11003">
    <property type="entry name" value="POTASSIUM CHANNEL, SUBFAMILY K"/>
    <property type="match status" value="1"/>
</dbReference>
<feature type="domain" description="Potassium channel" evidence="9">
    <location>
        <begin position="25"/>
        <end position="91"/>
    </location>
</feature>
<dbReference type="InterPro" id="IPR013099">
    <property type="entry name" value="K_chnl_dom"/>
</dbReference>
<feature type="transmembrane region" description="Helical" evidence="8">
    <location>
        <begin position="6"/>
        <end position="35"/>
    </location>
</feature>
<evidence type="ECO:0000256" key="8">
    <source>
        <dbReference type="SAM" id="Phobius"/>
    </source>
</evidence>
<evidence type="ECO:0000313" key="11">
    <source>
        <dbReference type="Proteomes" id="UP000557872"/>
    </source>
</evidence>
<keyword evidence="7 10" id="KW-0407">Ion channel</keyword>
<dbReference type="GO" id="GO:0015271">
    <property type="term" value="F:outward rectifier potassium channel activity"/>
    <property type="evidence" value="ECO:0007669"/>
    <property type="project" value="TreeGrafter"/>
</dbReference>
<dbReference type="GO" id="GO:0005886">
    <property type="term" value="C:plasma membrane"/>
    <property type="evidence" value="ECO:0007669"/>
    <property type="project" value="TreeGrafter"/>
</dbReference>
<protein>
    <submittedName>
        <fullName evidence="10">Two pore domain potassium channel family protein</fullName>
    </submittedName>
</protein>
<reference evidence="10 11" key="1">
    <citation type="submission" date="2020-07" db="EMBL/GenBank/DDBJ databases">
        <title>Roseicoccus Jingziensis gen. nov., sp. nov., isolated from coastal seawater.</title>
        <authorList>
            <person name="Feng X."/>
        </authorList>
    </citation>
    <scope>NUCLEOTIDE SEQUENCE [LARGE SCALE GENOMIC DNA]</scope>
    <source>
        <strain evidence="10 11">N1E253</strain>
    </source>
</reference>
<keyword evidence="6 8" id="KW-0472">Membrane</keyword>
<evidence type="ECO:0000313" key="10">
    <source>
        <dbReference type="EMBL" id="NWK55604.1"/>
    </source>
</evidence>
<accession>A0A851GN99</accession>
<keyword evidence="2" id="KW-0813">Transport</keyword>
<organism evidence="10 11">
    <name type="scientific">Oceaniferula marina</name>
    <dbReference type="NCBI Taxonomy" id="2748318"/>
    <lineage>
        <taxon>Bacteria</taxon>
        <taxon>Pseudomonadati</taxon>
        <taxon>Verrucomicrobiota</taxon>
        <taxon>Verrucomicrobiia</taxon>
        <taxon>Verrucomicrobiales</taxon>
        <taxon>Verrucomicrobiaceae</taxon>
        <taxon>Oceaniferula</taxon>
    </lineage>
</organism>
<keyword evidence="4 8" id="KW-1133">Transmembrane helix</keyword>
<dbReference type="AlphaFoldDB" id="A0A851GN99"/>
<evidence type="ECO:0000256" key="7">
    <source>
        <dbReference type="ARBA" id="ARBA00023303"/>
    </source>
</evidence>